<dbReference type="PANTHER" id="PTHR42943">
    <property type="entry name" value="GLUTATHIONE S-TRANSFERASE KAPPA"/>
    <property type="match status" value="1"/>
</dbReference>
<feature type="region of interest" description="Disordered" evidence="1">
    <location>
        <begin position="437"/>
        <end position="456"/>
    </location>
</feature>
<dbReference type="Pfam" id="PF01323">
    <property type="entry name" value="DSBA"/>
    <property type="match status" value="1"/>
</dbReference>
<comment type="caution">
    <text evidence="3">The sequence shown here is derived from an EMBL/GenBank/DDBJ whole genome shotgun (WGS) entry which is preliminary data.</text>
</comment>
<dbReference type="Proteomes" id="UP001227964">
    <property type="component" value="Unassembled WGS sequence"/>
</dbReference>
<keyword evidence="4" id="KW-1185">Reference proteome</keyword>
<organism evidence="3 4">
    <name type="scientific">Marinobacter azerbaijanicus</name>
    <dbReference type="NCBI Taxonomy" id="3050455"/>
    <lineage>
        <taxon>Bacteria</taxon>
        <taxon>Pseudomonadati</taxon>
        <taxon>Pseudomonadota</taxon>
        <taxon>Gammaproteobacteria</taxon>
        <taxon>Pseudomonadales</taxon>
        <taxon>Marinobacteraceae</taxon>
        <taxon>Marinobacter</taxon>
    </lineage>
</organism>
<dbReference type="Gene3D" id="3.40.30.10">
    <property type="entry name" value="Glutaredoxin"/>
    <property type="match status" value="2"/>
</dbReference>
<dbReference type="RefSeq" id="WP_285392064.1">
    <property type="nucleotide sequence ID" value="NZ_JASSVS010000009.1"/>
</dbReference>
<evidence type="ECO:0000313" key="3">
    <source>
        <dbReference type="EMBL" id="MDL0432785.1"/>
    </source>
</evidence>
<evidence type="ECO:0000259" key="2">
    <source>
        <dbReference type="Pfam" id="PF01323"/>
    </source>
</evidence>
<dbReference type="InterPro" id="IPR051924">
    <property type="entry name" value="GST_Kappa/NadH"/>
</dbReference>
<gene>
    <name evidence="3" type="ORF">QPM17_16705</name>
</gene>
<name>A0ABT7IF42_9GAMM</name>
<protein>
    <submittedName>
        <fullName evidence="3">DsbA family protein</fullName>
    </submittedName>
</protein>
<feature type="domain" description="DSBA-like thioredoxin" evidence="2">
    <location>
        <begin position="247"/>
        <end position="430"/>
    </location>
</feature>
<dbReference type="PANTHER" id="PTHR42943:SF2">
    <property type="entry name" value="GLUTATHIONE S-TRANSFERASE KAPPA 1"/>
    <property type="match status" value="1"/>
</dbReference>
<evidence type="ECO:0000313" key="4">
    <source>
        <dbReference type="Proteomes" id="UP001227964"/>
    </source>
</evidence>
<dbReference type="SUPFAM" id="SSF52833">
    <property type="entry name" value="Thioredoxin-like"/>
    <property type="match status" value="2"/>
</dbReference>
<dbReference type="InterPro" id="IPR001853">
    <property type="entry name" value="DSBA-like_thioredoxin_dom"/>
</dbReference>
<evidence type="ECO:0000256" key="1">
    <source>
        <dbReference type="SAM" id="MobiDB-lite"/>
    </source>
</evidence>
<accession>A0ABT7IF42</accession>
<reference evidence="3 4" key="1">
    <citation type="submission" date="2023-06" db="EMBL/GenBank/DDBJ databases">
        <title>Marinobacter azerbaijanicus a moderately halophilic, isolated from Urmia Lake in Azerbaijan region of Iran.</title>
        <authorList>
            <person name="Sanchez-Porro C."/>
            <person name="Aghdam E.M."/>
            <person name="Saheb S.M."/>
            <person name="Tarhriz V."/>
            <person name="Kazemi E."/>
            <person name="Ammozegar M.A."/>
            <person name="Ventosa A."/>
            <person name="Hejazi M.S."/>
        </authorList>
    </citation>
    <scope>NUCLEOTIDE SEQUENCE [LARGE SCALE GENOMIC DNA]</scope>
    <source>
        <strain evidence="3 4">TBZ242</strain>
    </source>
</reference>
<proteinExistence type="predicted"/>
<dbReference type="InterPro" id="IPR036249">
    <property type="entry name" value="Thioredoxin-like_sf"/>
</dbReference>
<dbReference type="EMBL" id="JASSVS010000009">
    <property type="protein sequence ID" value="MDL0432785.1"/>
    <property type="molecule type" value="Genomic_DNA"/>
</dbReference>
<feature type="compositionally biased region" description="Basic and acidic residues" evidence="1">
    <location>
        <begin position="447"/>
        <end position="456"/>
    </location>
</feature>
<sequence>MRLPEKADIMPWMARTISSPATRRCRQAIHRLRATRKGEGNVVDVFINPRDPFSFVLLQALPELAYRYDVQLRFFTVWHQPREMFPEPAMWTDWAITDAARLARLYGLTPPESPDLPTENALSHCRDQLLALESSDSYLARATEAMRAVWQGEITPDDDITATSNTELTERLRANEQRLVDLGHYQGSMVHFRGEWFWGVDRLDHLERLLIREGRAHQPDQTPAWDRTWATLGQDAQPLESPDQALLEVFFSIRSPYSYLGLERAVLLARAWNIPLRLRPVLPMLMRGQSVPDAKKWYIFQDTKREATKLGIPYGFVADPLGPGVERCYALFEYARSCRREIDYMRAYARAVNAEGIRSETDSGLRTIVERAGLDWSKARALLEDQGWREWAEENRKAMYDLGLWGVPSFRYGDTGCWGQDRLWLIEDEIKKRVETGSTQAVETTDDAERHTDPAQ</sequence>